<sequence length="103" mass="11518">MYTANTSLKYERNRGGLKDRRTNRWSARSLNTLLDCQPSRNQILAPLAIFCCTPPTPIPVLEETFSLHWLLAGQLNTLTAFWCVTLIGGALGFRKREGSSFGS</sequence>
<keyword evidence="3" id="KW-1185">Reference proteome</keyword>
<dbReference type="EMBL" id="BPLR01013706">
    <property type="protein sequence ID" value="GIY63155.1"/>
    <property type="molecule type" value="Genomic_DNA"/>
</dbReference>
<accession>A0AAV4UZM8</accession>
<proteinExistence type="predicted"/>
<protein>
    <submittedName>
        <fullName evidence="2">Uncharacterized protein</fullName>
    </submittedName>
</protein>
<feature type="transmembrane region" description="Helical" evidence="1">
    <location>
        <begin position="69"/>
        <end position="93"/>
    </location>
</feature>
<comment type="caution">
    <text evidence="2">The sequence shown here is derived from an EMBL/GenBank/DDBJ whole genome shotgun (WGS) entry which is preliminary data.</text>
</comment>
<reference evidence="2 3" key="1">
    <citation type="submission" date="2021-06" db="EMBL/GenBank/DDBJ databases">
        <title>Caerostris extrusa draft genome.</title>
        <authorList>
            <person name="Kono N."/>
            <person name="Arakawa K."/>
        </authorList>
    </citation>
    <scope>NUCLEOTIDE SEQUENCE [LARGE SCALE GENOMIC DNA]</scope>
</reference>
<dbReference type="AlphaFoldDB" id="A0AAV4UZM8"/>
<dbReference type="Proteomes" id="UP001054945">
    <property type="component" value="Unassembled WGS sequence"/>
</dbReference>
<organism evidence="2 3">
    <name type="scientific">Caerostris extrusa</name>
    <name type="common">Bark spider</name>
    <name type="synonym">Caerostris bankana</name>
    <dbReference type="NCBI Taxonomy" id="172846"/>
    <lineage>
        <taxon>Eukaryota</taxon>
        <taxon>Metazoa</taxon>
        <taxon>Ecdysozoa</taxon>
        <taxon>Arthropoda</taxon>
        <taxon>Chelicerata</taxon>
        <taxon>Arachnida</taxon>
        <taxon>Araneae</taxon>
        <taxon>Araneomorphae</taxon>
        <taxon>Entelegynae</taxon>
        <taxon>Araneoidea</taxon>
        <taxon>Araneidae</taxon>
        <taxon>Caerostris</taxon>
    </lineage>
</organism>
<evidence type="ECO:0000313" key="3">
    <source>
        <dbReference type="Proteomes" id="UP001054945"/>
    </source>
</evidence>
<keyword evidence="1" id="KW-0472">Membrane</keyword>
<keyword evidence="1" id="KW-1133">Transmembrane helix</keyword>
<gene>
    <name evidence="2" type="ORF">CEXT_108891</name>
</gene>
<keyword evidence="1" id="KW-0812">Transmembrane</keyword>
<name>A0AAV4UZM8_CAEEX</name>
<evidence type="ECO:0000256" key="1">
    <source>
        <dbReference type="SAM" id="Phobius"/>
    </source>
</evidence>
<evidence type="ECO:0000313" key="2">
    <source>
        <dbReference type="EMBL" id="GIY63155.1"/>
    </source>
</evidence>